<evidence type="ECO:0000313" key="1">
    <source>
        <dbReference type="EMBL" id="MBX62441.1"/>
    </source>
</evidence>
<organism evidence="1">
    <name type="scientific">Rhizophora mucronata</name>
    <name type="common">Asiatic mangrove</name>
    <dbReference type="NCBI Taxonomy" id="61149"/>
    <lineage>
        <taxon>Eukaryota</taxon>
        <taxon>Viridiplantae</taxon>
        <taxon>Streptophyta</taxon>
        <taxon>Embryophyta</taxon>
        <taxon>Tracheophyta</taxon>
        <taxon>Spermatophyta</taxon>
        <taxon>Magnoliopsida</taxon>
        <taxon>eudicotyledons</taxon>
        <taxon>Gunneridae</taxon>
        <taxon>Pentapetalae</taxon>
        <taxon>rosids</taxon>
        <taxon>fabids</taxon>
        <taxon>Malpighiales</taxon>
        <taxon>Rhizophoraceae</taxon>
        <taxon>Rhizophora</taxon>
    </lineage>
</organism>
<name>A0A2P2Q643_RHIMU</name>
<accession>A0A2P2Q643</accession>
<dbReference type="EMBL" id="GGEC01081957">
    <property type="protein sequence ID" value="MBX62441.1"/>
    <property type="molecule type" value="Transcribed_RNA"/>
</dbReference>
<reference evidence="1" key="1">
    <citation type="submission" date="2018-02" db="EMBL/GenBank/DDBJ databases">
        <title>Rhizophora mucronata_Transcriptome.</title>
        <authorList>
            <person name="Meera S.P."/>
            <person name="Sreeshan A."/>
            <person name="Augustine A."/>
        </authorList>
    </citation>
    <scope>NUCLEOTIDE SEQUENCE</scope>
    <source>
        <tissue evidence="1">Leaf</tissue>
    </source>
</reference>
<proteinExistence type="predicted"/>
<protein>
    <submittedName>
        <fullName evidence="1">Uncharacterized protein</fullName>
    </submittedName>
</protein>
<dbReference type="AlphaFoldDB" id="A0A2P2Q643"/>
<sequence>MATFLLSGTLCFREHTIWFCIRFVIFFPA</sequence>